<dbReference type="InterPro" id="IPR016151">
    <property type="entry name" value="DNA_mismatch_repair_MutS_N"/>
</dbReference>
<feature type="transmembrane region" description="Helical" evidence="14">
    <location>
        <begin position="1415"/>
        <end position="1433"/>
    </location>
</feature>
<evidence type="ECO:0000256" key="7">
    <source>
        <dbReference type="ARBA" id="ARBA00022840"/>
    </source>
</evidence>
<evidence type="ECO:0000313" key="16">
    <source>
        <dbReference type="EMBL" id="PYI07475.1"/>
    </source>
</evidence>
<dbReference type="GO" id="GO:0006506">
    <property type="term" value="P:GPI anchor biosynthetic process"/>
    <property type="evidence" value="ECO:0007669"/>
    <property type="project" value="InterPro"/>
</dbReference>
<evidence type="ECO:0000256" key="5">
    <source>
        <dbReference type="ARBA" id="ARBA00022741"/>
    </source>
</evidence>
<dbReference type="Pfam" id="PF05190">
    <property type="entry name" value="MutS_IV"/>
    <property type="match status" value="1"/>
</dbReference>
<dbReference type="InterPro" id="IPR007720">
    <property type="entry name" value="PigQ/GPI1"/>
</dbReference>
<dbReference type="Proteomes" id="UP000248423">
    <property type="component" value="Unassembled WGS sequence"/>
</dbReference>
<keyword evidence="9" id="KW-0234">DNA repair</keyword>
<feature type="transmembrane region" description="Helical" evidence="14">
    <location>
        <begin position="1475"/>
        <end position="1497"/>
    </location>
</feature>
<dbReference type="InterPro" id="IPR000432">
    <property type="entry name" value="DNA_mismatch_repair_MutS_C"/>
</dbReference>
<dbReference type="PANTHER" id="PTHR21329:SF3">
    <property type="entry name" value="PHOSPHATIDYLINOSITOL N-ACETYLGLUCOSAMINYLTRANSFERASE SUBUNIT Q"/>
    <property type="match status" value="1"/>
</dbReference>
<dbReference type="SMART" id="SM00534">
    <property type="entry name" value="MUTSac"/>
    <property type="match status" value="1"/>
</dbReference>
<dbReference type="FunFam" id="3.40.50.300:FF:000523">
    <property type="entry name" value="DNA mismatch repair protein"/>
    <property type="match status" value="1"/>
</dbReference>
<dbReference type="Pfam" id="PF05188">
    <property type="entry name" value="MutS_II"/>
    <property type="match status" value="1"/>
</dbReference>
<dbReference type="VEuPathDB" id="FungiDB:BO78DRAFT_469102"/>
<keyword evidence="14" id="KW-1133">Transmembrane helix</keyword>
<dbReference type="Gene3D" id="3.40.1170.10">
    <property type="entry name" value="DNA repair protein MutS, domain I"/>
    <property type="match status" value="1"/>
</dbReference>
<evidence type="ECO:0000256" key="9">
    <source>
        <dbReference type="ARBA" id="ARBA00023204"/>
    </source>
</evidence>
<evidence type="ECO:0000256" key="11">
    <source>
        <dbReference type="ARBA" id="ARBA00025373"/>
    </source>
</evidence>
<dbReference type="CDD" id="cd03285">
    <property type="entry name" value="ABC_MSH2_euk"/>
    <property type="match status" value="1"/>
</dbReference>
<dbReference type="FunFam" id="3.30.420.110:FF:000002">
    <property type="entry name" value="DNA mismatch repair protein"/>
    <property type="match status" value="1"/>
</dbReference>
<feature type="transmembrane region" description="Helical" evidence="14">
    <location>
        <begin position="1535"/>
        <end position="1559"/>
    </location>
</feature>
<dbReference type="PANTHER" id="PTHR21329">
    <property type="entry name" value="PHOSPHATIDYLINOSITOL N-ACETYLGLUCOSAMINYLTRANSFERASE SUBUNIT Q-RELATED"/>
    <property type="match status" value="1"/>
</dbReference>
<dbReference type="SUPFAM" id="SSF52540">
    <property type="entry name" value="P-loop containing nucleoside triphosphate hydrolases"/>
    <property type="match status" value="1"/>
</dbReference>
<dbReference type="InterPro" id="IPR007696">
    <property type="entry name" value="DNA_mismatch_repair_MutS_core"/>
</dbReference>
<keyword evidence="14" id="KW-0812">Transmembrane</keyword>
<dbReference type="GO" id="GO:0005634">
    <property type="term" value="C:nucleus"/>
    <property type="evidence" value="ECO:0007669"/>
    <property type="project" value="UniProtKB-SubCell"/>
</dbReference>
<comment type="subunit">
    <text evidence="12">Heterodimer consisting of MSH2-MSH3 (MutS beta). Forms a ternary complex with MutL alpha (MLH1-PMS1).</text>
</comment>
<evidence type="ECO:0000256" key="2">
    <source>
        <dbReference type="ARBA" id="ARBA00006271"/>
    </source>
</evidence>
<evidence type="ECO:0000256" key="13">
    <source>
        <dbReference type="ARBA" id="ARBA00064337"/>
    </source>
</evidence>
<reference evidence="16 17" key="1">
    <citation type="submission" date="2018-02" db="EMBL/GenBank/DDBJ databases">
        <title>The genomes of Aspergillus section Nigri reveals drivers in fungal speciation.</title>
        <authorList>
            <consortium name="DOE Joint Genome Institute"/>
            <person name="Vesth T.C."/>
            <person name="Nybo J."/>
            <person name="Theobald S."/>
            <person name="Brandl J."/>
            <person name="Frisvad J.C."/>
            <person name="Nielsen K.F."/>
            <person name="Lyhne E.K."/>
            <person name="Kogle M.E."/>
            <person name="Kuo A."/>
            <person name="Riley R."/>
            <person name="Clum A."/>
            <person name="Nolan M."/>
            <person name="Lipzen A."/>
            <person name="Salamov A."/>
            <person name="Henrissat B."/>
            <person name="Wiebenga A."/>
            <person name="De vries R.P."/>
            <person name="Grigoriev I.V."/>
            <person name="Mortensen U.H."/>
            <person name="Andersen M.R."/>
            <person name="Baker S.E."/>
        </authorList>
    </citation>
    <scope>NUCLEOTIDE SEQUENCE [LARGE SCALE GENOMIC DNA]</scope>
    <source>
        <strain evidence="16 17">CBS 121057</strain>
    </source>
</reference>
<dbReference type="Pfam" id="PF05024">
    <property type="entry name" value="Gpi1"/>
    <property type="match status" value="1"/>
</dbReference>
<dbReference type="OrthoDB" id="295033at2759"/>
<dbReference type="InterPro" id="IPR027417">
    <property type="entry name" value="P-loop_NTPase"/>
</dbReference>
<feature type="transmembrane region" description="Helical" evidence="14">
    <location>
        <begin position="1580"/>
        <end position="1605"/>
    </location>
</feature>
<dbReference type="InterPro" id="IPR032642">
    <property type="entry name" value="Msh2_ATP-bd"/>
</dbReference>
<feature type="transmembrane region" description="Helical" evidence="14">
    <location>
        <begin position="1504"/>
        <end position="1523"/>
    </location>
</feature>
<dbReference type="InterPro" id="IPR007860">
    <property type="entry name" value="DNA_mmatch_repair_MutS_con_dom"/>
</dbReference>
<dbReference type="GO" id="GO:0030983">
    <property type="term" value="F:mismatched DNA binding"/>
    <property type="evidence" value="ECO:0007669"/>
    <property type="project" value="InterPro"/>
</dbReference>
<dbReference type="GO" id="GO:0016020">
    <property type="term" value="C:membrane"/>
    <property type="evidence" value="ECO:0007669"/>
    <property type="project" value="InterPro"/>
</dbReference>
<proteinExistence type="inferred from homology"/>
<dbReference type="PROSITE" id="PS00486">
    <property type="entry name" value="DNA_MISMATCH_REPAIR_2"/>
    <property type="match status" value="1"/>
</dbReference>
<evidence type="ECO:0000256" key="8">
    <source>
        <dbReference type="ARBA" id="ARBA00023125"/>
    </source>
</evidence>
<comment type="subunit">
    <text evidence="13">Heterodimer of msh2 and msh6.</text>
</comment>
<evidence type="ECO:0000256" key="12">
    <source>
        <dbReference type="ARBA" id="ARBA00025902"/>
    </source>
</evidence>
<dbReference type="InterPro" id="IPR036678">
    <property type="entry name" value="MutS_con_dom_sf"/>
</dbReference>
<comment type="subcellular location">
    <subcellularLocation>
        <location evidence="1">Nucleus</location>
    </subcellularLocation>
</comment>
<evidence type="ECO:0000256" key="10">
    <source>
        <dbReference type="ARBA" id="ARBA00023242"/>
    </source>
</evidence>
<dbReference type="GO" id="GO:0005524">
    <property type="term" value="F:ATP binding"/>
    <property type="evidence" value="ECO:0007669"/>
    <property type="project" value="UniProtKB-KW"/>
</dbReference>
<comment type="function">
    <text evidence="11">Component of the post-replicative DNA mismatch repair system (MMR). Heterodimerizes with MSH2 to form MutS beta, which binds to DNA mismatches thereby initiating DNA repair. MSH3 provides substrate-binding and substrate specificity to the complex. When bound, the MutS beta heterodimer bends the DNA helix and shields approximately 20 base pairs. Acts mainly to repair insertion-deletion loops (IDLs) from 2 to 13 nucleotides in size, but can also repair base-base and single insertion-deletion mismatches that occur during replication. After mismatch binding, forms a ternary complex with the MutL alpha heterodimer, which is thought to be responsible for directing the downstream MMR events, including strand discrimination, excision, and resynthesis. ATP binding and hydrolysis play a pivotal role in mismatch repair functions.</text>
</comment>
<dbReference type="SUPFAM" id="SSF48334">
    <property type="entry name" value="DNA repair protein MutS, domain III"/>
    <property type="match status" value="1"/>
</dbReference>
<keyword evidence="17" id="KW-1185">Reference proteome</keyword>
<feature type="domain" description="DNA mismatch repair proteins mutS family" evidence="15">
    <location>
        <begin position="749"/>
        <end position="765"/>
    </location>
</feature>
<keyword evidence="5" id="KW-0547">Nucleotide-binding</keyword>
<keyword evidence="8" id="KW-0238">DNA-binding</keyword>
<gene>
    <name evidence="16" type="ORF">BO78DRAFT_469102</name>
</gene>
<evidence type="ECO:0000259" key="15">
    <source>
        <dbReference type="PROSITE" id="PS00486"/>
    </source>
</evidence>
<dbReference type="EMBL" id="KZ826341">
    <property type="protein sequence ID" value="PYI07475.1"/>
    <property type="molecule type" value="Genomic_DNA"/>
</dbReference>
<protein>
    <recommendedName>
        <fullName evidence="3">DNA mismatch repair protein MSH3</fullName>
    </recommendedName>
    <alternativeName>
        <fullName evidence="4">DNA mismatch repair protein msh3</fullName>
    </alternativeName>
</protein>
<dbReference type="InterPro" id="IPR007861">
    <property type="entry name" value="DNA_mismatch_repair_MutS_clamp"/>
</dbReference>
<comment type="similarity">
    <text evidence="2">Belongs to the DNA mismatch repair MutS family.</text>
</comment>
<dbReference type="GO" id="GO:0005783">
    <property type="term" value="C:endoplasmic reticulum"/>
    <property type="evidence" value="ECO:0007669"/>
    <property type="project" value="TreeGrafter"/>
</dbReference>
<accession>A0A319EIG2</accession>
<organism evidence="16 17">
    <name type="scientific">Aspergillus sclerotiicarbonarius (strain CBS 121057 / IBT 28362)</name>
    <dbReference type="NCBI Taxonomy" id="1448318"/>
    <lineage>
        <taxon>Eukaryota</taxon>
        <taxon>Fungi</taxon>
        <taxon>Dikarya</taxon>
        <taxon>Ascomycota</taxon>
        <taxon>Pezizomycotina</taxon>
        <taxon>Eurotiomycetes</taxon>
        <taxon>Eurotiomycetidae</taxon>
        <taxon>Eurotiales</taxon>
        <taxon>Aspergillaceae</taxon>
        <taxon>Aspergillus</taxon>
        <taxon>Aspergillus subgen. Circumdati</taxon>
    </lineage>
</organism>
<dbReference type="InterPro" id="IPR007695">
    <property type="entry name" value="DNA_mismatch_repair_MutS-lik_N"/>
</dbReference>
<sequence length="1788" mass="200729">MSSRPDLKVDDEVGFIRFYRSISDTTKNDNGSSNNNNETIRVFDRGDWYSAHGNEAEFIARTVYKTTSVLRNLGRSETGGLPSVTMSVTVFRNFLREALFRLNKRVEIWGSTSGTGRGGQWKMMKQASPGNLQDVEEELGSVGGLSLEAGAPIILAVKISAKAGEARSVGVCFADASVRELGVSEFLDNDVYSNLESLVIQLGVKECLVQMDAGRKDVELAKVRNIADSCGIAVSERQSGDFGVRDIEQDLTRLLRDERSAGTLPQTELKLAMGAAAALIKYLGVMADSSNFGQYQLYQHDLSQFMKLDSSALRALNLMPGPRDGSKSMSLFGLLNHCKTPVGSRLLAQWLKQPLMDLAEIEKRQQLVEAFVVDTELRQTMQEEHLRSIPDLYRLAKRFQRKQATLEDVVRVYQVAIRLPGFVASLENVMDEQYQTPLEQEYTSKLRSHSDSLARLEEMVETTVDLDALENHEFIIKPEFDESLRIIRKKLDKLRHDMDTEHRRVGRDLDQEVDKKLFLENHRVHGWCFRLTRNEAGCIRNKREYQECSTQKNGVYFTTSTMQALRREHDQLSSNYNRTQTGLVSEVVNVAASYCPVLEQVAGVLAHLDVVVSFAHSAVHAPTPYVRPKIHPRGTGNTILKEARHPCMEMQDDISFITNDVSLIRDDSSFLIITGPNMGGKSTYIRQIGVIALMAQTGCFVPCSEAELTIFDCILARVGASDSQLKGVSTFMAEMLETSNILKSATSESLIIIDELGRGTSTYDGFGLAWAISEHIVTEIRCFGLFATHFHELTALADRYPKSAKNLHVVAFIGDGTSNGAESKDSKRDQVTLLYRVEPGICDQSFGIHVAELVRFPEKVVNMARQKADELEDFTSSGAQEQESAMSLDKYSQEEVEEGSALLKEMLLKWKEAIESPGKNLTVEEKRQIMRDLVNSDPKLQANKVFQGIQALSIRCSRYLLNDRPACFAIVTPSAIPLPPQLSSLSNARKLKRPPLASLIHAPLFHPHSRYLRSGLHHREVGSCYSPVRTGYICVGSRRCAPPIRAPGRLRSRTTPPSRLLLIAVEDVNMFMSDGLLRVFWPYDLPRSSSPGVIVGWRNSELDLFVLTVLEDVEPRNVDNALRAGILFRNSPHPIVRIFALCGRSAMHVLGSTNSPDPPTAFNPSHLYVTTNSSGKVPRIFCPPETNLSVQVIMFHRPHPTRMEYMSLEPISLALGDKVFAGKSDDVSDKINTEEERGKSQAVKLVEKLKLHTVVKHVPSSKEQALPLIINQVNCAYEMGKLMEKNSHLVGIRVKRSMSVGERVVESATTLWDLVVLGVSYVFWQWIWPVITRIFIVGLVFHRTIAEIVLQILEWRARPDAAALKDISATAQQVDIRLQQFCYWPIQYVKLRQRKDNWESVTTSHPDYIRFYNSLWLVANDVIIGIALGSYIIDNANWVAFQINSVLTGWTVEGLQRTISWLMDWPAGLKLNNELAAFLGDLFLWVIENWAACIANLQPYLPHVIYVVGCSSFAGASMPIALFSDLVSILTVHIYSFYIASARIFNWQLTIIISLFHLFRGKKRNVLRNRIDSCDYDLDQLLLGTILFTVLFFLLPTVIVFYLAFASARMLIISLKAALDTCLAFLNHFPLFALMLRVKDSRRLPGGIHFELREEYDKCSTSKSSVSVPYIHLESIPLTLRAMFDQYFQLGHRLRKHYLAPQVIFCLVTGRFVPPIHRRNLYGMQYSMLPARRATMTEVWSLLTQPRKTSSGSSSSSSMGGGIGTAANGILKVPGAFGQGDMRRRGHR</sequence>
<dbReference type="GO" id="GO:0006298">
    <property type="term" value="P:mismatch repair"/>
    <property type="evidence" value="ECO:0007669"/>
    <property type="project" value="InterPro"/>
</dbReference>
<keyword evidence="6" id="KW-0227">DNA damage</keyword>
<evidence type="ECO:0000256" key="14">
    <source>
        <dbReference type="SAM" id="Phobius"/>
    </source>
</evidence>
<dbReference type="Pfam" id="PF01624">
    <property type="entry name" value="MutS_I"/>
    <property type="match status" value="1"/>
</dbReference>
<name>A0A319EIG2_ASPSB</name>
<keyword evidence="14" id="KW-0472">Membrane</keyword>
<keyword evidence="7" id="KW-0067">ATP-binding</keyword>
<dbReference type="FunFam" id="1.10.1420.10:FF:000015">
    <property type="entry name" value="DNA mismatch repair protein Msh2"/>
    <property type="match status" value="1"/>
</dbReference>
<dbReference type="FunFam" id="1.10.1420.10:FF:000017">
    <property type="entry name" value="DNA mismatch repair protein Msh2"/>
    <property type="match status" value="1"/>
</dbReference>
<dbReference type="STRING" id="1448318.A0A319EIG2"/>
<dbReference type="Gene3D" id="1.10.1420.10">
    <property type="match status" value="2"/>
</dbReference>
<dbReference type="SMART" id="SM00533">
    <property type="entry name" value="MUTSd"/>
    <property type="match status" value="1"/>
</dbReference>
<dbReference type="Gene3D" id="3.40.50.300">
    <property type="entry name" value="P-loop containing nucleotide triphosphate hydrolases"/>
    <property type="match status" value="1"/>
</dbReference>
<evidence type="ECO:0000313" key="17">
    <source>
        <dbReference type="Proteomes" id="UP000248423"/>
    </source>
</evidence>
<evidence type="ECO:0000256" key="4">
    <source>
        <dbReference type="ARBA" id="ARBA00022151"/>
    </source>
</evidence>
<keyword evidence="10" id="KW-0539">Nucleus</keyword>
<dbReference type="Pfam" id="PF05192">
    <property type="entry name" value="MutS_III"/>
    <property type="match status" value="1"/>
</dbReference>
<evidence type="ECO:0000256" key="6">
    <source>
        <dbReference type="ARBA" id="ARBA00022763"/>
    </source>
</evidence>
<dbReference type="InterPro" id="IPR036187">
    <property type="entry name" value="DNA_mismatch_repair_MutS_sf"/>
</dbReference>
<feature type="transmembrane region" description="Helical" evidence="14">
    <location>
        <begin position="1323"/>
        <end position="1341"/>
    </location>
</feature>
<evidence type="ECO:0000256" key="3">
    <source>
        <dbReference type="ARBA" id="ARBA00019000"/>
    </source>
</evidence>
<dbReference type="Gene3D" id="3.30.420.110">
    <property type="entry name" value="MutS, connector domain"/>
    <property type="match status" value="1"/>
</dbReference>
<evidence type="ECO:0000256" key="1">
    <source>
        <dbReference type="ARBA" id="ARBA00004123"/>
    </source>
</evidence>
<dbReference type="Pfam" id="PF00488">
    <property type="entry name" value="MutS_V"/>
    <property type="match status" value="1"/>
</dbReference>